<dbReference type="InterPro" id="IPR001173">
    <property type="entry name" value="Glyco_trans_2-like"/>
</dbReference>
<evidence type="ECO:0000256" key="2">
    <source>
        <dbReference type="ARBA" id="ARBA00022676"/>
    </source>
</evidence>
<evidence type="ECO:0000313" key="6">
    <source>
        <dbReference type="Proteomes" id="UP000704960"/>
    </source>
</evidence>
<dbReference type="Proteomes" id="UP000704960">
    <property type="component" value="Unassembled WGS sequence"/>
</dbReference>
<evidence type="ECO:0000256" key="3">
    <source>
        <dbReference type="ARBA" id="ARBA00022679"/>
    </source>
</evidence>
<comment type="caution">
    <text evidence="5">The sequence shown here is derived from an EMBL/GenBank/DDBJ whole genome shotgun (WGS) entry which is preliminary data.</text>
</comment>
<proteinExistence type="inferred from homology"/>
<evidence type="ECO:0000256" key="1">
    <source>
        <dbReference type="ARBA" id="ARBA00006739"/>
    </source>
</evidence>
<accession>A0A932YW69</accession>
<evidence type="ECO:0000259" key="4">
    <source>
        <dbReference type="Pfam" id="PF00535"/>
    </source>
</evidence>
<organism evidence="5 6">
    <name type="scientific">Candidatus Sungiibacteriota bacterium</name>
    <dbReference type="NCBI Taxonomy" id="2750080"/>
    <lineage>
        <taxon>Bacteria</taxon>
        <taxon>Candidatus Sungiibacteriota</taxon>
    </lineage>
</organism>
<gene>
    <name evidence="5" type="ORF">HY474_02470</name>
</gene>
<keyword evidence="2" id="KW-0328">Glycosyltransferase</keyword>
<protein>
    <submittedName>
        <fullName evidence="5">Glycosyltransferase family 2 protein</fullName>
    </submittedName>
</protein>
<dbReference type="Gene3D" id="3.90.550.10">
    <property type="entry name" value="Spore Coat Polysaccharide Biosynthesis Protein SpsA, Chain A"/>
    <property type="match status" value="1"/>
</dbReference>
<dbReference type="GO" id="GO:0016757">
    <property type="term" value="F:glycosyltransferase activity"/>
    <property type="evidence" value="ECO:0007669"/>
    <property type="project" value="UniProtKB-KW"/>
</dbReference>
<sequence length="250" mass="27553">MIPRVTILILNWNGGPDTVTCLDSLKELRYPNFHVIVLDNASSDNSWELFAKYPKPNYPLEFIQTGSNLGFGGGNNVGLRKALAEGTDYVWLLNNDSAVTPEALHALIAAAESNPTIGIAGPLALTMETPARVWFAGGTFNWLKTRGTHRCYGELADDRRAHAPADSAPIDVDYVTGGIMLIKRAVFDDIGLLPGDYFLYYEDADFNTRAAKQSWRRILVPQAVVYHKGSASAKAGSPNYQYYHLRNGLM</sequence>
<dbReference type="EMBL" id="JACQMJ010000009">
    <property type="protein sequence ID" value="MBI4132468.1"/>
    <property type="molecule type" value="Genomic_DNA"/>
</dbReference>
<comment type="similarity">
    <text evidence="1">Belongs to the glycosyltransferase 2 family.</text>
</comment>
<evidence type="ECO:0000313" key="5">
    <source>
        <dbReference type="EMBL" id="MBI4132468.1"/>
    </source>
</evidence>
<reference evidence="5" key="1">
    <citation type="submission" date="2020-07" db="EMBL/GenBank/DDBJ databases">
        <title>Huge and variable diversity of episymbiotic CPR bacteria and DPANN archaea in groundwater ecosystems.</title>
        <authorList>
            <person name="He C.Y."/>
            <person name="Keren R."/>
            <person name="Whittaker M."/>
            <person name="Farag I.F."/>
            <person name="Doudna J."/>
            <person name="Cate J.H.D."/>
            <person name="Banfield J.F."/>
        </authorList>
    </citation>
    <scope>NUCLEOTIDE SEQUENCE</scope>
    <source>
        <strain evidence="5">NC_groundwater_1226_Ag_S-0.1um_59_124</strain>
    </source>
</reference>
<dbReference type="CDD" id="cd04186">
    <property type="entry name" value="GT_2_like_c"/>
    <property type="match status" value="1"/>
</dbReference>
<name>A0A932YW69_9BACT</name>
<keyword evidence="3" id="KW-0808">Transferase</keyword>
<feature type="domain" description="Glycosyltransferase 2-like" evidence="4">
    <location>
        <begin position="7"/>
        <end position="137"/>
    </location>
</feature>
<dbReference type="Pfam" id="PF00535">
    <property type="entry name" value="Glycos_transf_2"/>
    <property type="match status" value="1"/>
</dbReference>
<dbReference type="SUPFAM" id="SSF53448">
    <property type="entry name" value="Nucleotide-diphospho-sugar transferases"/>
    <property type="match status" value="1"/>
</dbReference>
<dbReference type="PANTHER" id="PTHR43179">
    <property type="entry name" value="RHAMNOSYLTRANSFERASE WBBL"/>
    <property type="match status" value="1"/>
</dbReference>
<dbReference type="PANTHER" id="PTHR43179:SF12">
    <property type="entry name" value="GALACTOFURANOSYLTRANSFERASE GLFT2"/>
    <property type="match status" value="1"/>
</dbReference>
<feature type="non-terminal residue" evidence="5">
    <location>
        <position position="250"/>
    </location>
</feature>
<dbReference type="AlphaFoldDB" id="A0A932YW69"/>
<dbReference type="InterPro" id="IPR029044">
    <property type="entry name" value="Nucleotide-diphossugar_trans"/>
</dbReference>